<dbReference type="EMBL" id="GBEZ01021437">
    <property type="protein sequence ID" value="JAC65309.1"/>
    <property type="molecule type" value="Transcribed_RNA"/>
</dbReference>
<proteinExistence type="predicted"/>
<reference evidence="1" key="1">
    <citation type="submission" date="2014-05" db="EMBL/GenBank/DDBJ databases">
        <title>The transcriptome of the halophilic microalga Tetraselmis sp. GSL018 isolated from the Great Salt Lake, Utah.</title>
        <authorList>
            <person name="Jinkerson R.E."/>
            <person name="D'Adamo S."/>
            <person name="Posewitz M.C."/>
        </authorList>
    </citation>
    <scope>NUCLEOTIDE SEQUENCE</scope>
    <source>
        <strain evidence="1">GSL018</strain>
    </source>
</reference>
<dbReference type="AlphaFoldDB" id="A0A061R3I1"/>
<gene>
    <name evidence="1" type="ORF">TSPGSL018_16313</name>
</gene>
<sequence>AESPLPFLLPTRSGAPVPALARPDELLEALAPKLSREDEIYVLSLADLAGRTLGPDASKLIAGDALLEPTSMARLILSVLSTGRAPGLESPEVARLACALGPAAPAERPGDAEEQNALDLLEGYNSLGTKDKEAVQDLGRQLVSRLWEKQISRLEDFLPAGASRGAASLPSADKDSES</sequence>
<feature type="non-terminal residue" evidence="1">
    <location>
        <position position="1"/>
    </location>
</feature>
<accession>A0A061R3I1</accession>
<protein>
    <submittedName>
        <fullName evidence="1">Uncharacterized protein</fullName>
    </submittedName>
</protein>
<organism evidence="1">
    <name type="scientific">Tetraselmis sp. GSL018</name>
    <dbReference type="NCBI Taxonomy" id="582737"/>
    <lineage>
        <taxon>Eukaryota</taxon>
        <taxon>Viridiplantae</taxon>
        <taxon>Chlorophyta</taxon>
        <taxon>core chlorophytes</taxon>
        <taxon>Chlorodendrophyceae</taxon>
        <taxon>Chlorodendrales</taxon>
        <taxon>Chlorodendraceae</taxon>
        <taxon>Tetraselmis</taxon>
    </lineage>
</organism>
<evidence type="ECO:0000313" key="1">
    <source>
        <dbReference type="EMBL" id="JAC65309.1"/>
    </source>
</evidence>
<name>A0A061R3I1_9CHLO</name>